<dbReference type="KEGG" id="pswu:SY83_10175"/>
<feature type="domain" description="Thioredoxin" evidence="6">
    <location>
        <begin position="1"/>
        <end position="160"/>
    </location>
</feature>
<dbReference type="InterPro" id="IPR036249">
    <property type="entry name" value="Thioredoxin-like_sf"/>
</dbReference>
<sequence>MPSLYDFNVRTIRGEAKPMSDYQGKVMLIVNTATKCGFAPQFKGLEKLHKTYKDQGLAVLGFPSNQFMKQEPGDDAQVAQACELNHGVTFPLFAKIDVNGPGAHPLYQYLTSQKRGFLGSKSIKWNFTKFLVDRNGTIVKRFKPTDTPEQIEAHLQKLLGLKTTV</sequence>
<evidence type="ECO:0000256" key="4">
    <source>
        <dbReference type="PIRSR" id="PIRSR000303-1"/>
    </source>
</evidence>
<gene>
    <name evidence="7" type="ORF">SY83_10175</name>
</gene>
<keyword evidence="8" id="KW-1185">Reference proteome</keyword>
<dbReference type="RefSeq" id="WP_068606158.1">
    <property type="nucleotide sequence ID" value="NZ_CP011388.1"/>
</dbReference>
<dbReference type="EMBL" id="CP011388">
    <property type="protein sequence ID" value="ANE46579.1"/>
    <property type="molecule type" value="Genomic_DNA"/>
</dbReference>
<protein>
    <recommendedName>
        <fullName evidence="5">Glutathione peroxidase</fullName>
    </recommendedName>
</protein>
<dbReference type="OrthoDB" id="9789406at2"/>
<dbReference type="AlphaFoldDB" id="A0A172THP3"/>
<dbReference type="InterPro" id="IPR013766">
    <property type="entry name" value="Thioredoxin_domain"/>
</dbReference>
<dbReference type="PIRSF" id="PIRSF000303">
    <property type="entry name" value="Glutathion_perox"/>
    <property type="match status" value="1"/>
</dbReference>
<dbReference type="PATRIC" id="fig|1178515.4.peg.2039"/>
<dbReference type="CDD" id="cd00340">
    <property type="entry name" value="GSH_Peroxidase"/>
    <property type="match status" value="1"/>
</dbReference>
<dbReference type="PROSITE" id="PS51355">
    <property type="entry name" value="GLUTATHIONE_PEROXID_3"/>
    <property type="match status" value="1"/>
</dbReference>
<feature type="active site" evidence="4">
    <location>
        <position position="36"/>
    </location>
</feature>
<dbReference type="InterPro" id="IPR000889">
    <property type="entry name" value="Glutathione_peroxidase"/>
</dbReference>
<dbReference type="PROSITE" id="PS51352">
    <property type="entry name" value="THIOREDOXIN_2"/>
    <property type="match status" value="1"/>
</dbReference>
<dbReference type="Proteomes" id="UP000076927">
    <property type="component" value="Chromosome"/>
</dbReference>
<proteinExistence type="inferred from homology"/>
<dbReference type="FunFam" id="3.40.30.10:FF:000010">
    <property type="entry name" value="Glutathione peroxidase"/>
    <property type="match status" value="1"/>
</dbReference>
<dbReference type="GO" id="GO:0004601">
    <property type="term" value="F:peroxidase activity"/>
    <property type="evidence" value="ECO:0007669"/>
    <property type="project" value="UniProtKB-KW"/>
</dbReference>
<dbReference type="PANTHER" id="PTHR11592">
    <property type="entry name" value="GLUTATHIONE PEROXIDASE"/>
    <property type="match status" value="1"/>
</dbReference>
<evidence type="ECO:0000259" key="6">
    <source>
        <dbReference type="PROSITE" id="PS51352"/>
    </source>
</evidence>
<keyword evidence="2 5" id="KW-0575">Peroxidase</keyword>
<dbReference type="InterPro" id="IPR029759">
    <property type="entry name" value="GPX_AS"/>
</dbReference>
<organism evidence="7 8">
    <name type="scientific">Paenibacillus swuensis</name>
    <dbReference type="NCBI Taxonomy" id="1178515"/>
    <lineage>
        <taxon>Bacteria</taxon>
        <taxon>Bacillati</taxon>
        <taxon>Bacillota</taxon>
        <taxon>Bacilli</taxon>
        <taxon>Bacillales</taxon>
        <taxon>Paenibacillaceae</taxon>
        <taxon>Paenibacillus</taxon>
    </lineage>
</organism>
<dbReference type="PROSITE" id="PS00763">
    <property type="entry name" value="GLUTATHIONE_PEROXID_2"/>
    <property type="match status" value="1"/>
</dbReference>
<dbReference type="PROSITE" id="PS00460">
    <property type="entry name" value="GLUTATHIONE_PEROXID_1"/>
    <property type="match status" value="1"/>
</dbReference>
<evidence type="ECO:0000256" key="3">
    <source>
        <dbReference type="ARBA" id="ARBA00023002"/>
    </source>
</evidence>
<dbReference type="STRING" id="1178515.SY83_10175"/>
<evidence type="ECO:0000313" key="8">
    <source>
        <dbReference type="Proteomes" id="UP000076927"/>
    </source>
</evidence>
<keyword evidence="3 5" id="KW-0560">Oxidoreductase</keyword>
<name>A0A172THP3_9BACL</name>
<evidence type="ECO:0000256" key="5">
    <source>
        <dbReference type="RuleBase" id="RU000499"/>
    </source>
</evidence>
<accession>A0A172THP3</accession>
<comment type="similarity">
    <text evidence="1 5">Belongs to the glutathione peroxidase family.</text>
</comment>
<dbReference type="InterPro" id="IPR029760">
    <property type="entry name" value="GPX_CS"/>
</dbReference>
<dbReference type="PRINTS" id="PR01011">
    <property type="entry name" value="GLUTPROXDASE"/>
</dbReference>
<dbReference type="SUPFAM" id="SSF52833">
    <property type="entry name" value="Thioredoxin-like"/>
    <property type="match status" value="1"/>
</dbReference>
<evidence type="ECO:0000313" key="7">
    <source>
        <dbReference type="EMBL" id="ANE46579.1"/>
    </source>
</evidence>
<evidence type="ECO:0000256" key="2">
    <source>
        <dbReference type="ARBA" id="ARBA00022559"/>
    </source>
</evidence>
<dbReference type="GO" id="GO:0034599">
    <property type="term" value="P:cellular response to oxidative stress"/>
    <property type="evidence" value="ECO:0007669"/>
    <property type="project" value="TreeGrafter"/>
</dbReference>
<dbReference type="Pfam" id="PF00255">
    <property type="entry name" value="GSHPx"/>
    <property type="match status" value="1"/>
</dbReference>
<dbReference type="Gene3D" id="3.40.30.10">
    <property type="entry name" value="Glutaredoxin"/>
    <property type="match status" value="1"/>
</dbReference>
<dbReference type="PANTHER" id="PTHR11592:SF78">
    <property type="entry name" value="GLUTATHIONE PEROXIDASE"/>
    <property type="match status" value="1"/>
</dbReference>
<reference evidence="7 8" key="1">
    <citation type="submission" date="2015-01" db="EMBL/GenBank/DDBJ databases">
        <title>Paenibacillus swuensis/DY6/whole genome sequencing.</title>
        <authorList>
            <person name="Kim M.K."/>
            <person name="Srinivasan S."/>
            <person name="Lee J.-J."/>
        </authorList>
    </citation>
    <scope>NUCLEOTIDE SEQUENCE [LARGE SCALE GENOMIC DNA]</scope>
    <source>
        <strain evidence="7 8">DY6</strain>
    </source>
</reference>
<evidence type="ECO:0000256" key="1">
    <source>
        <dbReference type="ARBA" id="ARBA00006926"/>
    </source>
</evidence>